<dbReference type="Gene3D" id="2.60.40.420">
    <property type="entry name" value="Cupredoxins - blue copper proteins"/>
    <property type="match status" value="1"/>
</dbReference>
<name>A0A372M902_9ACTN</name>
<proteinExistence type="predicted"/>
<feature type="compositionally biased region" description="Basic and acidic residues" evidence="1">
    <location>
        <begin position="179"/>
        <end position="210"/>
    </location>
</feature>
<dbReference type="Proteomes" id="UP000263094">
    <property type="component" value="Unassembled WGS sequence"/>
</dbReference>
<evidence type="ECO:0008006" key="4">
    <source>
        <dbReference type="Google" id="ProtNLM"/>
    </source>
</evidence>
<dbReference type="PROSITE" id="PS51257">
    <property type="entry name" value="PROKAR_LIPOPROTEIN"/>
    <property type="match status" value="1"/>
</dbReference>
<dbReference type="SUPFAM" id="SSF49503">
    <property type="entry name" value="Cupredoxins"/>
    <property type="match status" value="1"/>
</dbReference>
<evidence type="ECO:0000313" key="3">
    <source>
        <dbReference type="Proteomes" id="UP000263094"/>
    </source>
</evidence>
<dbReference type="OrthoDB" id="6717945at2"/>
<organism evidence="2 3">
    <name type="scientific">Streptomyces triticagri</name>
    <dbReference type="NCBI Taxonomy" id="2293568"/>
    <lineage>
        <taxon>Bacteria</taxon>
        <taxon>Bacillati</taxon>
        <taxon>Actinomycetota</taxon>
        <taxon>Actinomycetes</taxon>
        <taxon>Kitasatosporales</taxon>
        <taxon>Streptomycetaceae</taxon>
        <taxon>Streptomyces</taxon>
    </lineage>
</organism>
<feature type="region of interest" description="Disordered" evidence="1">
    <location>
        <begin position="163"/>
        <end position="210"/>
    </location>
</feature>
<gene>
    <name evidence="2" type="ORF">DY218_07875</name>
</gene>
<dbReference type="EMBL" id="QUAK01000038">
    <property type="protein sequence ID" value="RFU87319.1"/>
    <property type="molecule type" value="Genomic_DNA"/>
</dbReference>
<dbReference type="AlphaFoldDB" id="A0A372M902"/>
<keyword evidence="3" id="KW-1185">Reference proteome</keyword>
<protein>
    <recommendedName>
        <fullName evidence="4">EfeO-type cupredoxin-like domain-containing protein</fullName>
    </recommendedName>
</protein>
<reference evidence="2 3" key="1">
    <citation type="submission" date="2018-08" db="EMBL/GenBank/DDBJ databases">
        <title>Isolation, diversity and antifungal activity of Actinobacteria from wheat.</title>
        <authorList>
            <person name="Han C."/>
        </authorList>
    </citation>
    <scope>NUCLEOTIDE SEQUENCE [LARGE SCALE GENOMIC DNA]</scope>
    <source>
        <strain evidence="2 3">NEAU-YY421</strain>
    </source>
</reference>
<accession>A0A372M902</accession>
<dbReference type="InterPro" id="IPR008972">
    <property type="entry name" value="Cupredoxin"/>
</dbReference>
<comment type="caution">
    <text evidence="2">The sequence shown here is derived from an EMBL/GenBank/DDBJ whole genome shotgun (WGS) entry which is preliminary data.</text>
</comment>
<evidence type="ECO:0000256" key="1">
    <source>
        <dbReference type="SAM" id="MobiDB-lite"/>
    </source>
</evidence>
<sequence>MRTTYGGARGVLVAVLALVLLSGCGGRPTTHHKPGTGHEAASGPVGELLETTDEAGHRLRQLPRADAPSAELTVRPDSEDGWNLKVSASRFRFTPDSVGGAAIAGRGHAHLYVDDRKVARVYGSWHHLPGSAVPRGTHRITVRLYADDHTVWAVGGKAVQATAEVTASSGGSGRGHSGGHHDGDNKGKEDDKDKDTSKDKDKDKAPVDRTVKIAVRDGEVDPAPGRIEVKKGERIRLEVTSDRADTLHVHGYDREAELPAGRSATLAFTADRTGLFEVETHESGLLLTQLAVR</sequence>
<evidence type="ECO:0000313" key="2">
    <source>
        <dbReference type="EMBL" id="RFU87319.1"/>
    </source>
</evidence>